<comment type="caution">
    <text evidence="2">The sequence shown here is derived from an EMBL/GenBank/DDBJ whole genome shotgun (WGS) entry which is preliminary data.</text>
</comment>
<evidence type="ECO:0000313" key="2">
    <source>
        <dbReference type="EMBL" id="KAK3934920.1"/>
    </source>
</evidence>
<evidence type="ECO:0000313" key="3">
    <source>
        <dbReference type="Proteomes" id="UP001303473"/>
    </source>
</evidence>
<feature type="domain" description="DUF6546" evidence="1">
    <location>
        <begin position="297"/>
        <end position="500"/>
    </location>
</feature>
<protein>
    <recommendedName>
        <fullName evidence="1">DUF6546 domain-containing protein</fullName>
    </recommendedName>
</protein>
<reference evidence="3" key="1">
    <citation type="journal article" date="2023" name="Mol. Phylogenet. Evol.">
        <title>Genome-scale phylogeny and comparative genomics of the fungal order Sordariales.</title>
        <authorList>
            <person name="Hensen N."/>
            <person name="Bonometti L."/>
            <person name="Westerberg I."/>
            <person name="Brannstrom I.O."/>
            <person name="Guillou S."/>
            <person name="Cros-Aarteil S."/>
            <person name="Calhoun S."/>
            <person name="Haridas S."/>
            <person name="Kuo A."/>
            <person name="Mondo S."/>
            <person name="Pangilinan J."/>
            <person name="Riley R."/>
            <person name="LaButti K."/>
            <person name="Andreopoulos B."/>
            <person name="Lipzen A."/>
            <person name="Chen C."/>
            <person name="Yan M."/>
            <person name="Daum C."/>
            <person name="Ng V."/>
            <person name="Clum A."/>
            <person name="Steindorff A."/>
            <person name="Ohm R.A."/>
            <person name="Martin F."/>
            <person name="Silar P."/>
            <person name="Natvig D.O."/>
            <person name="Lalanne C."/>
            <person name="Gautier V."/>
            <person name="Ament-Velasquez S.L."/>
            <person name="Kruys A."/>
            <person name="Hutchinson M.I."/>
            <person name="Powell A.J."/>
            <person name="Barry K."/>
            <person name="Miller A.N."/>
            <person name="Grigoriev I.V."/>
            <person name="Debuchy R."/>
            <person name="Gladieux P."/>
            <person name="Hiltunen Thoren M."/>
            <person name="Johannesson H."/>
        </authorList>
    </citation>
    <scope>NUCLEOTIDE SEQUENCE [LARGE SCALE GENOMIC DNA]</scope>
    <source>
        <strain evidence="3">CBS 340.73</strain>
    </source>
</reference>
<dbReference type="Pfam" id="PF20183">
    <property type="entry name" value="DUF6546"/>
    <property type="match status" value="1"/>
</dbReference>
<dbReference type="Proteomes" id="UP001303473">
    <property type="component" value="Unassembled WGS sequence"/>
</dbReference>
<name>A0AAN6MXK3_9PEZI</name>
<keyword evidence="3" id="KW-1185">Reference proteome</keyword>
<dbReference type="InterPro" id="IPR046676">
    <property type="entry name" value="DUF6546"/>
</dbReference>
<dbReference type="EMBL" id="MU853951">
    <property type="protein sequence ID" value="KAK3934920.1"/>
    <property type="molecule type" value="Genomic_DNA"/>
</dbReference>
<proteinExistence type="predicted"/>
<gene>
    <name evidence="2" type="ORF">QBC46DRAFT_324280</name>
</gene>
<evidence type="ECO:0000259" key="1">
    <source>
        <dbReference type="Pfam" id="PF20183"/>
    </source>
</evidence>
<organism evidence="2 3">
    <name type="scientific">Diplogelasinospora grovesii</name>
    <dbReference type="NCBI Taxonomy" id="303347"/>
    <lineage>
        <taxon>Eukaryota</taxon>
        <taxon>Fungi</taxon>
        <taxon>Dikarya</taxon>
        <taxon>Ascomycota</taxon>
        <taxon>Pezizomycotina</taxon>
        <taxon>Sordariomycetes</taxon>
        <taxon>Sordariomycetidae</taxon>
        <taxon>Sordariales</taxon>
        <taxon>Diplogelasinosporaceae</taxon>
        <taxon>Diplogelasinospora</taxon>
    </lineage>
</organism>
<accession>A0AAN6MXK3</accession>
<sequence>MGCWARLPAEIRLMVLENVAEDYRYKSEPHARAGYAIVCQEWRAFFEPRNFQRLVLDQDRISDFELFLGRESPRSHRQEYVRHVVLRIRLGEYTCAVCKSKEDGRTVRRNNMAFSNAVWNLLIILSRWNPGHKGLTLELGAYSPSDSKHTFKDFRLEPNYPYQVPKDLDKRFESYKLRIREVGQLGLDSTSNDPYHGWVGGLQEASSVGLGAKQRIMGTLSLATNRRGFSALPRVEFVTGLLIRRQLYRAFSGKALARLLSESFPCLRRFRHEGWRNVDPSIQLRSEKDYECLILQSLPNTLRTLHVFEDSNKLLHSQHPPKAPNMSLGRALSRSSRFLETLSVAFLVDAEDFLTEFWPTKPLPTNVLPWENLRRLALTSRLLHPSRMARGDLGNLLVAAGRAASFMPKLVSMEIWNGGEGNACIFRYRNAAGERPRIILSTNWGSHVELDYDVIQCWANMPRHGQHLIAEVIPLPLRRNVMRTYAHIIHHLKLRYDVLDPISHYQVYWENEQLRLEEKAARARHRHELILS</sequence>
<dbReference type="AlphaFoldDB" id="A0AAN6MXK3"/>